<feature type="non-terminal residue" evidence="7">
    <location>
        <position position="111"/>
    </location>
</feature>
<accession>E1ZNF4</accession>
<reference evidence="7 8" key="1">
    <citation type="journal article" date="2010" name="Plant Cell">
        <title>The Chlorella variabilis NC64A genome reveals adaptation to photosymbiosis, coevolution with viruses, and cryptic sex.</title>
        <authorList>
            <person name="Blanc G."/>
            <person name="Duncan G."/>
            <person name="Agarkova I."/>
            <person name="Borodovsky M."/>
            <person name="Gurnon J."/>
            <person name="Kuo A."/>
            <person name="Lindquist E."/>
            <person name="Lucas S."/>
            <person name="Pangilinan J."/>
            <person name="Polle J."/>
            <person name="Salamov A."/>
            <person name="Terry A."/>
            <person name="Yamada T."/>
            <person name="Dunigan D.D."/>
            <person name="Grigoriev I.V."/>
            <person name="Claverie J.M."/>
            <person name="Van Etten J.L."/>
        </authorList>
    </citation>
    <scope>NUCLEOTIDE SEQUENCE [LARGE SCALE GENOMIC DNA]</scope>
    <source>
        <strain evidence="7 8">NC64A</strain>
    </source>
</reference>
<proteinExistence type="predicted"/>
<dbReference type="KEGG" id="cvr:CHLNCDRAFT_14999"/>
<dbReference type="OrthoDB" id="21225at2759"/>
<evidence type="ECO:0000313" key="7">
    <source>
        <dbReference type="EMBL" id="EFN52599.1"/>
    </source>
</evidence>
<name>E1ZNF4_CHLVA</name>
<keyword evidence="1" id="KW-0600">Photoreceptor protein</keyword>
<evidence type="ECO:0000256" key="5">
    <source>
        <dbReference type="ARBA" id="ARBA00022991"/>
    </source>
</evidence>
<protein>
    <recommendedName>
        <fullName evidence="6">PAS domain-containing protein</fullName>
    </recommendedName>
</protein>
<dbReference type="InterPro" id="IPR035965">
    <property type="entry name" value="PAS-like_dom_sf"/>
</dbReference>
<keyword evidence="1" id="KW-0675">Receptor</keyword>
<evidence type="ECO:0000259" key="6">
    <source>
        <dbReference type="PROSITE" id="PS50112"/>
    </source>
</evidence>
<dbReference type="GeneID" id="17352052"/>
<dbReference type="Pfam" id="PF13426">
    <property type="entry name" value="PAS_9"/>
    <property type="match status" value="1"/>
</dbReference>
<evidence type="ECO:0000256" key="3">
    <source>
        <dbReference type="ARBA" id="ARBA00022630"/>
    </source>
</evidence>
<feature type="domain" description="PAS" evidence="6">
    <location>
        <begin position="1"/>
        <end position="35"/>
    </location>
</feature>
<dbReference type="GO" id="GO:0005634">
    <property type="term" value="C:nucleus"/>
    <property type="evidence" value="ECO:0007669"/>
    <property type="project" value="TreeGrafter"/>
</dbReference>
<dbReference type="CDD" id="cd00130">
    <property type="entry name" value="PAS"/>
    <property type="match status" value="1"/>
</dbReference>
<evidence type="ECO:0000256" key="2">
    <source>
        <dbReference type="ARBA" id="ARBA00022606"/>
    </source>
</evidence>
<feature type="non-terminal residue" evidence="7">
    <location>
        <position position="1"/>
    </location>
</feature>
<keyword evidence="3" id="KW-0285">Flavoprotein</keyword>
<dbReference type="OMA" id="LYRDCRF"/>
<keyword evidence="8" id="KW-1185">Reference proteome</keyword>
<evidence type="ECO:0000313" key="8">
    <source>
        <dbReference type="Proteomes" id="UP000008141"/>
    </source>
</evidence>
<evidence type="ECO:0000256" key="4">
    <source>
        <dbReference type="ARBA" id="ARBA00022643"/>
    </source>
</evidence>
<dbReference type="Proteomes" id="UP000008141">
    <property type="component" value="Unassembled WGS sequence"/>
</dbReference>
<dbReference type="InterPro" id="IPR000014">
    <property type="entry name" value="PAS"/>
</dbReference>
<keyword evidence="2" id="KW-0716">Sensory transduction</keyword>
<evidence type="ECO:0000256" key="1">
    <source>
        <dbReference type="ARBA" id="ARBA00022543"/>
    </source>
</evidence>
<dbReference type="Gene3D" id="3.30.450.20">
    <property type="entry name" value="PAS domain"/>
    <property type="match status" value="1"/>
</dbReference>
<gene>
    <name evidence="7" type="ORF">CHLNCDRAFT_14999</name>
</gene>
<dbReference type="GO" id="GO:0009881">
    <property type="term" value="F:photoreceptor activity"/>
    <property type="evidence" value="ECO:0007669"/>
    <property type="project" value="UniProtKB-KW"/>
</dbReference>
<organism evidence="8">
    <name type="scientific">Chlorella variabilis</name>
    <name type="common">Green alga</name>
    <dbReference type="NCBI Taxonomy" id="554065"/>
    <lineage>
        <taxon>Eukaryota</taxon>
        <taxon>Viridiplantae</taxon>
        <taxon>Chlorophyta</taxon>
        <taxon>core chlorophytes</taxon>
        <taxon>Trebouxiophyceae</taxon>
        <taxon>Chlorellales</taxon>
        <taxon>Chlorellaceae</taxon>
        <taxon>Chlorella clade</taxon>
        <taxon>Chlorella</taxon>
    </lineage>
</organism>
<dbReference type="InParanoid" id="E1ZNF4"/>
<dbReference type="SUPFAM" id="SSF55785">
    <property type="entry name" value="PYP-like sensor domain (PAS domain)"/>
    <property type="match status" value="1"/>
</dbReference>
<dbReference type="eggNOG" id="ENOG502S63F">
    <property type="taxonomic scope" value="Eukaryota"/>
</dbReference>
<keyword evidence="4" id="KW-0288">FMN</keyword>
<dbReference type="RefSeq" id="XP_005844701.1">
    <property type="nucleotide sequence ID" value="XM_005844639.1"/>
</dbReference>
<dbReference type="EMBL" id="GL433855">
    <property type="protein sequence ID" value="EFN52599.1"/>
    <property type="molecule type" value="Genomic_DNA"/>
</dbReference>
<dbReference type="PROSITE" id="PS50112">
    <property type="entry name" value="PAS"/>
    <property type="match status" value="1"/>
</dbReference>
<dbReference type="PANTHER" id="PTHR47429">
    <property type="entry name" value="PROTEIN TWIN LOV 1"/>
    <property type="match status" value="1"/>
</dbReference>
<dbReference type="AlphaFoldDB" id="E1ZNF4"/>
<dbReference type="PANTHER" id="PTHR47429:SF2">
    <property type="entry name" value="PROTEIN TWIN LOV 1"/>
    <property type="match status" value="1"/>
</dbReference>
<keyword evidence="5" id="KW-0157">Chromophore</keyword>
<sequence length="111" mass="11844">IVIADCSLPDMPLIYANEGFTRMTGYGRHAVLGRNCRFLQNPPAGTTANAAGAGTDPEVVAALRESIAAGLPCVVQLMNYKRNGDPFINYLSLNPVHDTGGRLTHYVGVQV</sequence>